<proteinExistence type="predicted"/>
<sequence length="347" mass="37912">MARSSTWRPPHFLQGRKSADPLSGQCALGRGRPPESCGSSPAVLPHRRADLPPPASTGGGRRLPAPGLRGSCQATECSGEVAERANRHAPPSQDGQVCSVYRGRSQEDIRHALCASFYREFHPGFYYGHSPFAARSPPLLTPLRTEIKGGMKRNMRGIIKSAANGDFSPLLDAARNAPGKHWAEDARCSEMDTELFILDADGPLKDPGHVRKVHGRELNLALNTCADCPLAVAARCLVEALQHDDEYGICGGLLACERLQLRSSWRRRHTKDAVESALRGVAVRLSDQERAEVIARYAASSAYRAEVVAQGLSVTREYLAKLTYRHRQQQRAKGIQRPTRSPEVAAA</sequence>
<evidence type="ECO:0000259" key="2">
    <source>
        <dbReference type="PROSITE" id="PS51674"/>
    </source>
</evidence>
<dbReference type="InterPro" id="IPR034768">
    <property type="entry name" value="4FE4S_WBL"/>
</dbReference>
<gene>
    <name evidence="3" type="ORF">ACEZDJ_18210</name>
</gene>
<dbReference type="EMBL" id="JBHEZZ010000009">
    <property type="protein sequence ID" value="MFC1403227.1"/>
    <property type="molecule type" value="Genomic_DNA"/>
</dbReference>
<evidence type="ECO:0000313" key="3">
    <source>
        <dbReference type="EMBL" id="MFC1403227.1"/>
    </source>
</evidence>
<accession>A0ABV6UP40</accession>
<evidence type="ECO:0000256" key="1">
    <source>
        <dbReference type="SAM" id="MobiDB-lite"/>
    </source>
</evidence>
<dbReference type="RefSeq" id="WP_380522895.1">
    <property type="nucleotide sequence ID" value="NZ_JBHEZZ010000009.1"/>
</dbReference>
<dbReference type="Proteomes" id="UP001592528">
    <property type="component" value="Unassembled WGS sequence"/>
</dbReference>
<dbReference type="Pfam" id="PF02467">
    <property type="entry name" value="Whib"/>
    <property type="match status" value="1"/>
</dbReference>
<evidence type="ECO:0000313" key="4">
    <source>
        <dbReference type="Proteomes" id="UP001592528"/>
    </source>
</evidence>
<organism evidence="3 4">
    <name type="scientific">Streptacidiphilus cavernicola</name>
    <dbReference type="NCBI Taxonomy" id="3342716"/>
    <lineage>
        <taxon>Bacteria</taxon>
        <taxon>Bacillati</taxon>
        <taxon>Actinomycetota</taxon>
        <taxon>Actinomycetes</taxon>
        <taxon>Kitasatosporales</taxon>
        <taxon>Streptomycetaceae</taxon>
        <taxon>Streptacidiphilus</taxon>
    </lineage>
</organism>
<protein>
    <submittedName>
        <fullName evidence="3">WhiB family transcriptional regulator</fullName>
    </submittedName>
</protein>
<dbReference type="PROSITE" id="PS51674">
    <property type="entry name" value="4FE4S_WBL"/>
    <property type="match status" value="1"/>
</dbReference>
<feature type="domain" description="4Fe-4S Wbl-type" evidence="2">
    <location>
        <begin position="187"/>
        <end position="260"/>
    </location>
</feature>
<comment type="caution">
    <text evidence="3">The sequence shown here is derived from an EMBL/GenBank/DDBJ whole genome shotgun (WGS) entry which is preliminary data.</text>
</comment>
<reference evidence="3 4" key="1">
    <citation type="submission" date="2024-09" db="EMBL/GenBank/DDBJ databases">
        <authorList>
            <person name="Lee S.D."/>
        </authorList>
    </citation>
    <scope>NUCLEOTIDE SEQUENCE [LARGE SCALE GENOMIC DNA]</scope>
    <source>
        <strain evidence="3 4">N1-5</strain>
    </source>
</reference>
<name>A0ABV6UP40_9ACTN</name>
<feature type="region of interest" description="Disordered" evidence="1">
    <location>
        <begin position="1"/>
        <end position="70"/>
    </location>
</feature>
<keyword evidence="4" id="KW-1185">Reference proteome</keyword>